<sequence>MKVASPRRTPAQYAAGPPRASNNMVSIDLFYSQARQCYDVMASPNQITISQSGISKPVVVKLIKPIWCKLPSTTNPATSRKPSIRRSKLLTFTKNR</sequence>
<feature type="region of interest" description="Disordered" evidence="1">
    <location>
        <begin position="74"/>
        <end position="96"/>
    </location>
</feature>
<name>Q6AK22_DESPS</name>
<keyword evidence="3" id="KW-1185">Reference proteome</keyword>
<gene>
    <name evidence="2" type="ordered locus">DP2575</name>
</gene>
<evidence type="ECO:0000313" key="2">
    <source>
        <dbReference type="EMBL" id="CAG37304.1"/>
    </source>
</evidence>
<dbReference type="KEGG" id="dps:DP2575"/>
<protein>
    <submittedName>
        <fullName evidence="2">Uncharacterized protein</fullName>
    </submittedName>
</protein>
<organism evidence="2 3">
    <name type="scientific">Desulfotalea psychrophila (strain LSv54 / DSM 12343)</name>
    <dbReference type="NCBI Taxonomy" id="177439"/>
    <lineage>
        <taxon>Bacteria</taxon>
        <taxon>Pseudomonadati</taxon>
        <taxon>Thermodesulfobacteriota</taxon>
        <taxon>Desulfobulbia</taxon>
        <taxon>Desulfobulbales</taxon>
        <taxon>Desulfocapsaceae</taxon>
        <taxon>Desulfotalea</taxon>
    </lineage>
</organism>
<dbReference type="EMBL" id="CR522870">
    <property type="protein sequence ID" value="CAG37304.1"/>
    <property type="molecule type" value="Genomic_DNA"/>
</dbReference>
<proteinExistence type="predicted"/>
<dbReference type="Proteomes" id="UP000000602">
    <property type="component" value="Chromosome"/>
</dbReference>
<accession>Q6AK22</accession>
<evidence type="ECO:0000256" key="1">
    <source>
        <dbReference type="SAM" id="MobiDB-lite"/>
    </source>
</evidence>
<evidence type="ECO:0000313" key="3">
    <source>
        <dbReference type="Proteomes" id="UP000000602"/>
    </source>
</evidence>
<dbReference type="AlphaFoldDB" id="Q6AK22"/>
<reference evidence="3" key="1">
    <citation type="journal article" date="2004" name="Environ. Microbiol.">
        <title>The genome of Desulfotalea psychrophila, a sulfate-reducing bacterium from permanently cold Arctic sediments.</title>
        <authorList>
            <person name="Rabus R."/>
            <person name="Ruepp A."/>
            <person name="Frickey T."/>
            <person name="Rattei T."/>
            <person name="Fartmann B."/>
            <person name="Stark M."/>
            <person name="Bauer M."/>
            <person name="Zibat A."/>
            <person name="Lombardot T."/>
            <person name="Becker I."/>
            <person name="Amann J."/>
            <person name="Gellner K."/>
            <person name="Teeling H."/>
            <person name="Leuschner W.D."/>
            <person name="Gloeckner F.-O."/>
            <person name="Lupas A.N."/>
            <person name="Amann R."/>
            <person name="Klenk H.-P."/>
        </authorList>
    </citation>
    <scope>NUCLEOTIDE SEQUENCE [LARGE SCALE GENOMIC DNA]</scope>
    <source>
        <strain evidence="3">DSM 12343 / LSv54</strain>
    </source>
</reference>
<dbReference type="HOGENOM" id="CLU_2355193_0_0_7"/>